<proteinExistence type="predicted"/>
<dbReference type="PANTHER" id="PTHR10974:SF75">
    <property type="entry name" value="SULFATASE DOMAIN-CONTAINING PROTEIN"/>
    <property type="match status" value="1"/>
</dbReference>
<dbReference type="PANTHER" id="PTHR10974">
    <property type="entry name" value="FI08016P-RELATED"/>
    <property type="match status" value="1"/>
</dbReference>
<sequence>MSNPLFAISAPKKLRETTTVLKILKKNAGHLQTLYDVRATLLDILKYQPASNFTDRSFMQMKGEYGTSLLRQQSNVERTCKNLPIPMQYCTCQYPKETINRLFFFLNARVRKTIQDIDVNNCRSYGK</sequence>
<dbReference type="Proteomes" id="UP000267027">
    <property type="component" value="Unassembled WGS sequence"/>
</dbReference>
<accession>A0A0R3PKZ2</accession>
<organism evidence="3">
    <name type="scientific">Angiostrongylus costaricensis</name>
    <name type="common">Nematode worm</name>
    <dbReference type="NCBI Taxonomy" id="334426"/>
    <lineage>
        <taxon>Eukaryota</taxon>
        <taxon>Metazoa</taxon>
        <taxon>Ecdysozoa</taxon>
        <taxon>Nematoda</taxon>
        <taxon>Chromadorea</taxon>
        <taxon>Rhabditida</taxon>
        <taxon>Rhabditina</taxon>
        <taxon>Rhabditomorpha</taxon>
        <taxon>Strongyloidea</taxon>
        <taxon>Metastrongylidae</taxon>
        <taxon>Angiostrongylus</taxon>
    </lineage>
</organism>
<gene>
    <name evidence="1" type="ORF">ACOC_LOCUS5343</name>
</gene>
<protein>
    <submittedName>
        <fullName evidence="1 3">Uncharacterized protein</fullName>
    </submittedName>
</protein>
<reference evidence="1 2" key="2">
    <citation type="submission" date="2018-11" db="EMBL/GenBank/DDBJ databases">
        <authorList>
            <consortium name="Pathogen Informatics"/>
        </authorList>
    </citation>
    <scope>NUCLEOTIDE SEQUENCE [LARGE SCALE GENOMIC DNA]</scope>
    <source>
        <strain evidence="1 2">Costa Rica</strain>
    </source>
</reference>
<dbReference type="OrthoDB" id="5862419at2759"/>
<evidence type="ECO:0000313" key="3">
    <source>
        <dbReference type="WBParaSite" id="ACOC_0000534201-mRNA-1"/>
    </source>
</evidence>
<keyword evidence="2" id="KW-1185">Reference proteome</keyword>
<dbReference type="AlphaFoldDB" id="A0A0R3PKZ2"/>
<dbReference type="WBParaSite" id="ACOC_0000534201-mRNA-1">
    <property type="protein sequence ID" value="ACOC_0000534201-mRNA-1"/>
    <property type="gene ID" value="ACOC_0000534201"/>
</dbReference>
<dbReference type="InterPro" id="IPR004245">
    <property type="entry name" value="DUF229"/>
</dbReference>
<dbReference type="STRING" id="334426.A0A0R3PKZ2"/>
<dbReference type="EMBL" id="UYYA01003865">
    <property type="protein sequence ID" value="VDM56928.1"/>
    <property type="molecule type" value="Genomic_DNA"/>
</dbReference>
<dbReference type="Pfam" id="PF02995">
    <property type="entry name" value="DUF229"/>
    <property type="match status" value="1"/>
</dbReference>
<reference evidence="3" key="1">
    <citation type="submission" date="2017-02" db="UniProtKB">
        <authorList>
            <consortium name="WormBaseParasite"/>
        </authorList>
    </citation>
    <scope>IDENTIFICATION</scope>
</reference>
<evidence type="ECO:0000313" key="2">
    <source>
        <dbReference type="Proteomes" id="UP000267027"/>
    </source>
</evidence>
<evidence type="ECO:0000313" key="1">
    <source>
        <dbReference type="EMBL" id="VDM56928.1"/>
    </source>
</evidence>
<name>A0A0R3PKZ2_ANGCS</name>
<dbReference type="GO" id="GO:0005615">
    <property type="term" value="C:extracellular space"/>
    <property type="evidence" value="ECO:0007669"/>
    <property type="project" value="TreeGrafter"/>
</dbReference>